<protein>
    <submittedName>
        <fullName evidence="2">Uncharacterized protein</fullName>
    </submittedName>
</protein>
<keyword evidence="1" id="KW-0812">Transmembrane</keyword>
<keyword evidence="1" id="KW-1133">Transmembrane helix</keyword>
<reference evidence="2" key="1">
    <citation type="journal article" date="2021" name="Proc. Natl. Acad. Sci. U.S.A.">
        <title>A Catalog of Tens of Thousands of Viruses from Human Metagenomes Reveals Hidden Associations with Chronic Diseases.</title>
        <authorList>
            <person name="Tisza M.J."/>
            <person name="Buck C.B."/>
        </authorList>
    </citation>
    <scope>NUCLEOTIDE SEQUENCE</scope>
    <source>
        <strain evidence="2">Cttot15</strain>
    </source>
</reference>
<organism evidence="2">
    <name type="scientific">Podoviridae sp. cttot15</name>
    <dbReference type="NCBI Taxonomy" id="2827751"/>
    <lineage>
        <taxon>Viruses</taxon>
        <taxon>Duplodnaviria</taxon>
        <taxon>Heunggongvirae</taxon>
        <taxon>Uroviricota</taxon>
        <taxon>Caudoviricetes</taxon>
    </lineage>
</organism>
<evidence type="ECO:0000313" key="2">
    <source>
        <dbReference type="EMBL" id="DAF64366.1"/>
    </source>
</evidence>
<feature type="transmembrane region" description="Helical" evidence="1">
    <location>
        <begin position="67"/>
        <end position="84"/>
    </location>
</feature>
<evidence type="ECO:0000256" key="1">
    <source>
        <dbReference type="SAM" id="Phobius"/>
    </source>
</evidence>
<sequence>MWKNLNGEWIYMDMEMGADEYEREMAEHRAVLYAGRRCSDVGRGLSKGDVAFGVAAGLMASRAVPRVGGWLLWIGAILFVLMVLL</sequence>
<dbReference type="EMBL" id="BK032858">
    <property type="protein sequence ID" value="DAF64366.1"/>
    <property type="molecule type" value="Genomic_DNA"/>
</dbReference>
<proteinExistence type="predicted"/>
<accession>A0A8S5TM32</accession>
<keyword evidence="1" id="KW-0472">Membrane</keyword>
<name>A0A8S5TM32_9CAUD</name>